<evidence type="ECO:0000256" key="3">
    <source>
        <dbReference type="ARBA" id="ARBA00022989"/>
    </source>
</evidence>
<evidence type="ECO:0000256" key="5">
    <source>
        <dbReference type="SAM" id="MobiDB-lite"/>
    </source>
</evidence>
<protein>
    <recommendedName>
        <fullName evidence="7">Integral membrane bound transporter domain-containing protein</fullName>
    </recommendedName>
</protein>
<organism evidence="8 9">
    <name type="scientific">Brevibacterium aurantiacum</name>
    <dbReference type="NCBI Taxonomy" id="273384"/>
    <lineage>
        <taxon>Bacteria</taxon>
        <taxon>Bacillati</taxon>
        <taxon>Actinomycetota</taxon>
        <taxon>Actinomycetes</taxon>
        <taxon>Micrococcales</taxon>
        <taxon>Brevibacteriaceae</taxon>
        <taxon>Brevibacterium</taxon>
    </lineage>
</organism>
<proteinExistence type="predicted"/>
<reference evidence="8 9" key="1">
    <citation type="journal article" date="2017" name="Elife">
        <title>Extensive horizontal gene transfer in cheese-associated bacteria.</title>
        <authorList>
            <person name="Bonham K.S."/>
            <person name="Wolfe B.E."/>
            <person name="Dutton R.J."/>
        </authorList>
    </citation>
    <scope>NUCLEOTIDE SEQUENCE [LARGE SCALE GENOMIC DNA]</scope>
    <source>
        <strain evidence="8 9">962_8</strain>
    </source>
</reference>
<dbReference type="GeneID" id="60907571"/>
<dbReference type="EMBL" id="NRGQ01000018">
    <property type="protein sequence ID" value="PCC42387.1"/>
    <property type="molecule type" value="Genomic_DNA"/>
</dbReference>
<comment type="subcellular location">
    <subcellularLocation>
        <location evidence="1">Membrane</location>
        <topology evidence="1">Multi-pass membrane protein</topology>
    </subcellularLocation>
</comment>
<feature type="transmembrane region" description="Helical" evidence="6">
    <location>
        <begin position="98"/>
        <end position="116"/>
    </location>
</feature>
<evidence type="ECO:0000313" key="9">
    <source>
        <dbReference type="Proteomes" id="UP000218620"/>
    </source>
</evidence>
<sequence>MSQFRYAGYSDGEYEGGLQVKSEVSELPQRAFNTVVHRSRMGLKRVQANAGQLIQIPIAATAAYAFCVYVLGHPYPFLAAVASAVGIGPVADRRLRRAMEIGFGATFGVLVGELLVNVYGTGVWQLTVTLAIGLFIGTMLNSGGIFITQIAVQSVYVVVVPATAATLPFPRTLDALTGSVCAILLALILPRDARKVPRGLAASMLDEISAILQMMSRALQDSDVALAKRALTRARETQDIIDSWGSSLKISKEAAKINARGRRHAAEVTRLSRAHTHADRAMRTIRVIARRVVGITEFGIEKPIIAGYVGSLSEGSKKLEVALRRGTDRALAEAALAEAASSLDPRAEASWDIHDESLVLLLRPVAVDLLEACGLTNDAAQSRLPSLSEDTRDTDEPPAE</sequence>
<evidence type="ECO:0000259" key="7">
    <source>
        <dbReference type="Pfam" id="PF13515"/>
    </source>
</evidence>
<name>A0A2A3YSV7_BREAU</name>
<accession>A0A2A3YSV7</accession>
<feature type="compositionally biased region" description="Basic and acidic residues" evidence="5">
    <location>
        <begin position="389"/>
        <end position="400"/>
    </location>
</feature>
<evidence type="ECO:0000256" key="1">
    <source>
        <dbReference type="ARBA" id="ARBA00004141"/>
    </source>
</evidence>
<evidence type="ECO:0000256" key="4">
    <source>
        <dbReference type="ARBA" id="ARBA00023136"/>
    </source>
</evidence>
<dbReference type="Proteomes" id="UP000218620">
    <property type="component" value="Unassembled WGS sequence"/>
</dbReference>
<keyword evidence="3 6" id="KW-1133">Transmembrane helix</keyword>
<dbReference type="AlphaFoldDB" id="A0A2A3YSV7"/>
<feature type="transmembrane region" description="Helical" evidence="6">
    <location>
        <begin position="48"/>
        <end position="66"/>
    </location>
</feature>
<evidence type="ECO:0000313" key="8">
    <source>
        <dbReference type="EMBL" id="PCC42387.1"/>
    </source>
</evidence>
<feature type="transmembrane region" description="Helical" evidence="6">
    <location>
        <begin position="173"/>
        <end position="190"/>
    </location>
</feature>
<keyword evidence="2 6" id="KW-0812">Transmembrane</keyword>
<feature type="region of interest" description="Disordered" evidence="5">
    <location>
        <begin position="381"/>
        <end position="400"/>
    </location>
</feature>
<gene>
    <name evidence="8" type="ORF">CIK65_11645</name>
</gene>
<comment type="caution">
    <text evidence="8">The sequence shown here is derived from an EMBL/GenBank/DDBJ whole genome shotgun (WGS) entry which is preliminary data.</text>
</comment>
<dbReference type="InterPro" id="IPR049453">
    <property type="entry name" value="Memb_transporter_dom"/>
</dbReference>
<evidence type="ECO:0000256" key="6">
    <source>
        <dbReference type="SAM" id="Phobius"/>
    </source>
</evidence>
<evidence type="ECO:0000256" key="2">
    <source>
        <dbReference type="ARBA" id="ARBA00022692"/>
    </source>
</evidence>
<dbReference type="GO" id="GO:0016020">
    <property type="term" value="C:membrane"/>
    <property type="evidence" value="ECO:0007669"/>
    <property type="project" value="UniProtKB-SubCell"/>
</dbReference>
<dbReference type="RefSeq" id="WP_096178529.1">
    <property type="nucleotide sequence ID" value="NZ_CP025333.1"/>
</dbReference>
<keyword evidence="4 6" id="KW-0472">Membrane</keyword>
<feature type="domain" description="Integral membrane bound transporter" evidence="7">
    <location>
        <begin position="65"/>
        <end position="184"/>
    </location>
</feature>
<dbReference type="Pfam" id="PF13515">
    <property type="entry name" value="FUSC_2"/>
    <property type="match status" value="1"/>
</dbReference>